<dbReference type="PRINTS" id="PR00598">
    <property type="entry name" value="HTHMARR"/>
</dbReference>
<sequence length="173" mass="20431">MVSIYIVNICESFYTIINRARLKRGGYVKQEQMRLANQLCFSAYNVSRLFAQFYEKKLKQFGITYSQYLVLLTLWEENPQTLNSIGRHLDLSSNTLTPLLKRLEQSGWVKRERQQSDKRQLIITLTDNGQQQQEAVFEAISSCLPQEFDTTEYNETKYVFEELEQTLKHLIEK</sequence>
<evidence type="ECO:0000256" key="4">
    <source>
        <dbReference type="ARBA" id="ARBA00023125"/>
    </source>
</evidence>
<evidence type="ECO:0000256" key="2">
    <source>
        <dbReference type="ARBA" id="ARBA00022490"/>
    </source>
</evidence>
<dbReference type="PANTHER" id="PTHR33164:SF5">
    <property type="entry name" value="ORGANIC HYDROPEROXIDE RESISTANCE TRANSCRIPTIONAL REGULATOR"/>
    <property type="match status" value="1"/>
</dbReference>
<accession>A0AAE5QXJ9</accession>
<dbReference type="InterPro" id="IPR055166">
    <property type="entry name" value="Transc_reg_Sar_Rot_HTH"/>
</dbReference>
<dbReference type="Proteomes" id="UP000228502">
    <property type="component" value="Unassembled WGS sequence"/>
</dbReference>
<comment type="subcellular location">
    <subcellularLocation>
        <location evidence="1">Cytoplasm</location>
    </subcellularLocation>
</comment>
<keyword evidence="4" id="KW-0238">DNA-binding</keyword>
<evidence type="ECO:0000256" key="3">
    <source>
        <dbReference type="ARBA" id="ARBA00023015"/>
    </source>
</evidence>
<dbReference type="Gene3D" id="1.10.10.10">
    <property type="entry name" value="Winged helix-like DNA-binding domain superfamily/Winged helix DNA-binding domain"/>
    <property type="match status" value="1"/>
</dbReference>
<dbReference type="InterPro" id="IPR039422">
    <property type="entry name" value="MarR/SlyA-like"/>
</dbReference>
<keyword evidence="3" id="KW-0805">Transcription regulation</keyword>
<name>A0AAE5QXJ9_STAEP</name>
<feature type="domain" description="HTH marR-type" evidence="6">
    <location>
        <begin position="36"/>
        <end position="173"/>
    </location>
</feature>
<dbReference type="SMART" id="SM00347">
    <property type="entry name" value="HTH_MARR"/>
    <property type="match status" value="1"/>
</dbReference>
<dbReference type="GO" id="GO:0003700">
    <property type="term" value="F:DNA-binding transcription factor activity"/>
    <property type="evidence" value="ECO:0007669"/>
    <property type="project" value="InterPro"/>
</dbReference>
<dbReference type="PANTHER" id="PTHR33164">
    <property type="entry name" value="TRANSCRIPTIONAL REGULATOR, MARR FAMILY"/>
    <property type="match status" value="1"/>
</dbReference>
<evidence type="ECO:0000313" key="7">
    <source>
        <dbReference type="EMBL" id="PIH09778.1"/>
    </source>
</evidence>
<dbReference type="InterPro" id="IPR036390">
    <property type="entry name" value="WH_DNA-bd_sf"/>
</dbReference>
<gene>
    <name evidence="7" type="ORF">CTJ08_09195</name>
</gene>
<dbReference type="SUPFAM" id="SSF46785">
    <property type="entry name" value="Winged helix' DNA-binding domain"/>
    <property type="match status" value="1"/>
</dbReference>
<reference evidence="7 8" key="1">
    <citation type="submission" date="2017-10" db="EMBL/GenBank/DDBJ databases">
        <title>genome sequences of Staph epi in chlorhexidine trial.</title>
        <authorList>
            <person name="Greninger A.L."/>
            <person name="Addetia A."/>
            <person name="Qin X."/>
            <person name="Zerr D."/>
        </authorList>
    </citation>
    <scope>NUCLEOTIDE SEQUENCE [LARGE SCALE GENOMIC DNA]</scope>
    <source>
        <strain evidence="7 8">SCH-17</strain>
    </source>
</reference>
<dbReference type="GO" id="GO:0005737">
    <property type="term" value="C:cytoplasm"/>
    <property type="evidence" value="ECO:0007669"/>
    <property type="project" value="UniProtKB-SubCell"/>
</dbReference>
<protein>
    <submittedName>
        <fullName evidence="7">MarR family transcriptional regulator</fullName>
    </submittedName>
</protein>
<keyword evidence="5" id="KW-0804">Transcription</keyword>
<evidence type="ECO:0000259" key="6">
    <source>
        <dbReference type="PROSITE" id="PS50995"/>
    </source>
</evidence>
<dbReference type="AlphaFoldDB" id="A0AAE5QXJ9"/>
<dbReference type="InterPro" id="IPR000835">
    <property type="entry name" value="HTH_MarR-typ"/>
</dbReference>
<evidence type="ECO:0000256" key="5">
    <source>
        <dbReference type="ARBA" id="ARBA00023163"/>
    </source>
</evidence>
<dbReference type="GO" id="GO:0006950">
    <property type="term" value="P:response to stress"/>
    <property type="evidence" value="ECO:0007669"/>
    <property type="project" value="TreeGrafter"/>
</dbReference>
<organism evidence="7 8">
    <name type="scientific">Staphylococcus epidermidis</name>
    <dbReference type="NCBI Taxonomy" id="1282"/>
    <lineage>
        <taxon>Bacteria</taxon>
        <taxon>Bacillati</taxon>
        <taxon>Bacillota</taxon>
        <taxon>Bacilli</taxon>
        <taxon>Bacillales</taxon>
        <taxon>Staphylococcaceae</taxon>
        <taxon>Staphylococcus</taxon>
    </lineage>
</organism>
<dbReference type="GO" id="GO:0003677">
    <property type="term" value="F:DNA binding"/>
    <property type="evidence" value="ECO:0007669"/>
    <property type="project" value="UniProtKB-KW"/>
</dbReference>
<dbReference type="InterPro" id="IPR036388">
    <property type="entry name" value="WH-like_DNA-bd_sf"/>
</dbReference>
<evidence type="ECO:0000256" key="1">
    <source>
        <dbReference type="ARBA" id="ARBA00004496"/>
    </source>
</evidence>
<proteinExistence type="predicted"/>
<evidence type="ECO:0000313" key="8">
    <source>
        <dbReference type="Proteomes" id="UP000228502"/>
    </source>
</evidence>
<dbReference type="EMBL" id="PEJG01000010">
    <property type="protein sequence ID" value="PIH09778.1"/>
    <property type="molecule type" value="Genomic_DNA"/>
</dbReference>
<dbReference type="PROSITE" id="PS50995">
    <property type="entry name" value="HTH_MARR_2"/>
    <property type="match status" value="1"/>
</dbReference>
<keyword evidence="2" id="KW-0963">Cytoplasm</keyword>
<dbReference type="Pfam" id="PF22381">
    <property type="entry name" value="Staph_reg_Sar_Rot"/>
    <property type="match status" value="1"/>
</dbReference>
<comment type="caution">
    <text evidence="7">The sequence shown here is derived from an EMBL/GenBank/DDBJ whole genome shotgun (WGS) entry which is preliminary data.</text>
</comment>